<dbReference type="RefSeq" id="WP_119928807.1">
    <property type="nucleotide sequence ID" value="NZ_QZEY01000010.1"/>
</dbReference>
<organism evidence="1 2">
    <name type="scientific">Bailinhaonella thermotolerans</name>
    <dbReference type="NCBI Taxonomy" id="1070861"/>
    <lineage>
        <taxon>Bacteria</taxon>
        <taxon>Bacillati</taxon>
        <taxon>Actinomycetota</taxon>
        <taxon>Actinomycetes</taxon>
        <taxon>Streptosporangiales</taxon>
        <taxon>Streptosporangiaceae</taxon>
        <taxon>Bailinhaonella</taxon>
    </lineage>
</organism>
<accession>A0A3A4AXN2</accession>
<dbReference type="EMBL" id="QZEY01000010">
    <property type="protein sequence ID" value="RJL30030.1"/>
    <property type="molecule type" value="Genomic_DNA"/>
</dbReference>
<sequence>MATSHLRTFAGHFSDSGEALEKLTTLAFHDVHIGVPLVLMSLGYTGRFNELSHDWSLANKVLTKNLKSDGERLHNVATLYDDAHTTTAAQAQRLKSYLDNAPRGSR</sequence>
<name>A0A3A4AXN2_9ACTN</name>
<evidence type="ECO:0000313" key="1">
    <source>
        <dbReference type="EMBL" id="RJL30030.1"/>
    </source>
</evidence>
<gene>
    <name evidence="1" type="ORF">D5H75_24130</name>
</gene>
<dbReference type="Proteomes" id="UP000265768">
    <property type="component" value="Unassembled WGS sequence"/>
</dbReference>
<comment type="caution">
    <text evidence="1">The sequence shown here is derived from an EMBL/GenBank/DDBJ whole genome shotgun (WGS) entry which is preliminary data.</text>
</comment>
<dbReference type="AlphaFoldDB" id="A0A3A4AXN2"/>
<keyword evidence="2" id="KW-1185">Reference proteome</keyword>
<evidence type="ECO:0000313" key="2">
    <source>
        <dbReference type="Proteomes" id="UP000265768"/>
    </source>
</evidence>
<protein>
    <submittedName>
        <fullName evidence="1">Uncharacterized protein</fullName>
    </submittedName>
</protein>
<reference evidence="1 2" key="1">
    <citation type="submission" date="2018-09" db="EMBL/GenBank/DDBJ databases">
        <title>YIM 75507 draft genome.</title>
        <authorList>
            <person name="Tang S."/>
            <person name="Feng Y."/>
        </authorList>
    </citation>
    <scope>NUCLEOTIDE SEQUENCE [LARGE SCALE GENOMIC DNA]</scope>
    <source>
        <strain evidence="1 2">YIM 75507</strain>
    </source>
</reference>
<proteinExistence type="predicted"/>